<protein>
    <recommendedName>
        <fullName evidence="1">Glycosyltransferase 2-like domain-containing protein</fullName>
    </recommendedName>
</protein>
<organism evidence="2">
    <name type="scientific">marine metagenome</name>
    <dbReference type="NCBI Taxonomy" id="408172"/>
    <lineage>
        <taxon>unclassified sequences</taxon>
        <taxon>metagenomes</taxon>
        <taxon>ecological metagenomes</taxon>
    </lineage>
</organism>
<accession>A0A382ZGL7</accession>
<name>A0A382ZGL7_9ZZZZ</name>
<dbReference type="AlphaFoldDB" id="A0A382ZGL7"/>
<evidence type="ECO:0000313" key="2">
    <source>
        <dbReference type="EMBL" id="SVD94553.1"/>
    </source>
</evidence>
<gene>
    <name evidence="2" type="ORF">METZ01_LOCUS447407</name>
</gene>
<proteinExistence type="predicted"/>
<dbReference type="EMBL" id="UINC01183681">
    <property type="protein sequence ID" value="SVD94553.1"/>
    <property type="molecule type" value="Genomic_DNA"/>
</dbReference>
<feature type="domain" description="Glycosyltransferase 2-like" evidence="1">
    <location>
        <begin position="15"/>
        <end position="63"/>
    </location>
</feature>
<dbReference type="Pfam" id="PF00535">
    <property type="entry name" value="Glycos_transf_2"/>
    <property type="match status" value="1"/>
</dbReference>
<dbReference type="InterPro" id="IPR001173">
    <property type="entry name" value="Glyco_trans_2-like"/>
</dbReference>
<sequence length="89" mass="10226">MSIMSEPNIIATYRTKNSEQWIKKSLESALEICSHAVIVDASTDNTVEICKSFGNKVEIFHDENLPFDETRDKNMLLEMALKKNPDFLF</sequence>
<dbReference type="Gene3D" id="3.90.550.10">
    <property type="entry name" value="Spore Coat Polysaccharide Biosynthesis Protein SpsA, Chain A"/>
    <property type="match status" value="1"/>
</dbReference>
<feature type="non-terminal residue" evidence="2">
    <location>
        <position position="89"/>
    </location>
</feature>
<dbReference type="InterPro" id="IPR029044">
    <property type="entry name" value="Nucleotide-diphossugar_trans"/>
</dbReference>
<evidence type="ECO:0000259" key="1">
    <source>
        <dbReference type="Pfam" id="PF00535"/>
    </source>
</evidence>
<reference evidence="2" key="1">
    <citation type="submission" date="2018-05" db="EMBL/GenBank/DDBJ databases">
        <authorList>
            <person name="Lanie J.A."/>
            <person name="Ng W.-L."/>
            <person name="Kazmierczak K.M."/>
            <person name="Andrzejewski T.M."/>
            <person name="Davidsen T.M."/>
            <person name="Wayne K.J."/>
            <person name="Tettelin H."/>
            <person name="Glass J.I."/>
            <person name="Rusch D."/>
            <person name="Podicherti R."/>
            <person name="Tsui H.-C.T."/>
            <person name="Winkler M.E."/>
        </authorList>
    </citation>
    <scope>NUCLEOTIDE SEQUENCE</scope>
</reference>
<dbReference type="SUPFAM" id="SSF53448">
    <property type="entry name" value="Nucleotide-diphospho-sugar transferases"/>
    <property type="match status" value="1"/>
</dbReference>